<organism evidence="4 5">
    <name type="scientific">Hucho hucho</name>
    <name type="common">huchen</name>
    <dbReference type="NCBI Taxonomy" id="62062"/>
    <lineage>
        <taxon>Eukaryota</taxon>
        <taxon>Metazoa</taxon>
        <taxon>Chordata</taxon>
        <taxon>Craniata</taxon>
        <taxon>Vertebrata</taxon>
        <taxon>Euteleostomi</taxon>
        <taxon>Actinopterygii</taxon>
        <taxon>Neopterygii</taxon>
        <taxon>Teleostei</taxon>
        <taxon>Protacanthopterygii</taxon>
        <taxon>Salmoniformes</taxon>
        <taxon>Salmonidae</taxon>
        <taxon>Salmoninae</taxon>
        <taxon>Hucho</taxon>
    </lineage>
</organism>
<dbReference type="InterPro" id="IPR043976">
    <property type="entry name" value="GOLGA_cons_dom"/>
</dbReference>
<protein>
    <recommendedName>
        <fullName evidence="3">Golgin subfamily A conserved domain-containing protein</fullName>
    </recommendedName>
</protein>
<name>A0A4W5KYM0_9TELE</name>
<dbReference type="Ensembl" id="ENSHHUT00000016913.1">
    <property type="protein sequence ID" value="ENSHHUP00000016339.1"/>
    <property type="gene ID" value="ENSHHUG00000010152.1"/>
</dbReference>
<dbReference type="PANTHER" id="PTHR10881">
    <property type="entry name" value="GOLGIN SUBFAMILY A MEMBER-RELATED"/>
    <property type="match status" value="1"/>
</dbReference>
<dbReference type="GeneTree" id="ENSGT00530000062932"/>
<evidence type="ECO:0000256" key="2">
    <source>
        <dbReference type="SAM" id="Coils"/>
    </source>
</evidence>
<reference evidence="4" key="2">
    <citation type="submission" date="2025-08" db="UniProtKB">
        <authorList>
            <consortium name="Ensembl"/>
        </authorList>
    </citation>
    <scope>IDENTIFICATION</scope>
</reference>
<sequence>MIDVLLYVQHNKELEKERDNLRLEVYRLNSVSEEGRQQSSELSEQLKLRVSENNAMRLDLDELRKRLEITDDMLQQFSSQSGPPSANQQMQLLLEEKLQIEAHTAQLMESVAQLQTERDRYAVQIQEEGRVWKDKTEQLLSQVTLVAEERDRSISQIQELEAHITDLKHTAGETHRYPPPLFAHQWFSRRRAYCVEPPYPVNQYH</sequence>
<dbReference type="Proteomes" id="UP000314982">
    <property type="component" value="Unassembled WGS sequence"/>
</dbReference>
<dbReference type="GO" id="GO:0007030">
    <property type="term" value="P:Golgi organization"/>
    <property type="evidence" value="ECO:0007669"/>
    <property type="project" value="TreeGrafter"/>
</dbReference>
<evidence type="ECO:0000259" key="3">
    <source>
        <dbReference type="Pfam" id="PF15070"/>
    </source>
</evidence>
<evidence type="ECO:0000313" key="4">
    <source>
        <dbReference type="Ensembl" id="ENSHHUP00000016339.1"/>
    </source>
</evidence>
<evidence type="ECO:0000313" key="5">
    <source>
        <dbReference type="Proteomes" id="UP000314982"/>
    </source>
</evidence>
<dbReference type="AlphaFoldDB" id="A0A4W5KYM0"/>
<accession>A0A4W5KYM0</accession>
<dbReference type="STRING" id="62062.ENSHHUP00000016339"/>
<dbReference type="GO" id="GO:0005801">
    <property type="term" value="C:cis-Golgi network"/>
    <property type="evidence" value="ECO:0007669"/>
    <property type="project" value="TreeGrafter"/>
</dbReference>
<dbReference type="GO" id="GO:0032580">
    <property type="term" value="C:Golgi cisterna membrane"/>
    <property type="evidence" value="ECO:0007669"/>
    <property type="project" value="TreeGrafter"/>
</dbReference>
<feature type="domain" description="Golgin subfamily A conserved" evidence="3">
    <location>
        <begin position="106"/>
        <end position="173"/>
    </location>
</feature>
<reference evidence="5" key="1">
    <citation type="submission" date="2018-06" db="EMBL/GenBank/DDBJ databases">
        <title>Genome assembly of Danube salmon.</title>
        <authorList>
            <person name="Macqueen D.J."/>
            <person name="Gundappa M.K."/>
        </authorList>
    </citation>
    <scope>NUCLEOTIDE SEQUENCE [LARGE SCALE GENOMIC DNA]</scope>
</reference>
<keyword evidence="1 2" id="KW-0175">Coiled coil</keyword>
<feature type="coiled-coil region" evidence="2">
    <location>
        <begin position="4"/>
        <end position="31"/>
    </location>
</feature>
<proteinExistence type="predicted"/>
<dbReference type="PANTHER" id="PTHR10881:SF46">
    <property type="entry name" value="GOLGIN SUBFAMILY A MEMBER 2"/>
    <property type="match status" value="1"/>
</dbReference>
<keyword evidence="5" id="KW-1185">Reference proteome</keyword>
<dbReference type="Pfam" id="PF15070">
    <property type="entry name" value="GOLGA2L5"/>
    <property type="match status" value="1"/>
</dbReference>
<evidence type="ECO:0000256" key="1">
    <source>
        <dbReference type="ARBA" id="ARBA00023054"/>
    </source>
</evidence>
<dbReference type="InterPro" id="IPR024858">
    <property type="entry name" value="GOLGA"/>
</dbReference>
<dbReference type="GO" id="GO:0000137">
    <property type="term" value="C:Golgi cis cisterna"/>
    <property type="evidence" value="ECO:0007669"/>
    <property type="project" value="TreeGrafter"/>
</dbReference>
<reference evidence="4" key="3">
    <citation type="submission" date="2025-09" db="UniProtKB">
        <authorList>
            <consortium name="Ensembl"/>
        </authorList>
    </citation>
    <scope>IDENTIFICATION</scope>
</reference>